<comment type="caution">
    <text evidence="2">Lacks conserved residue(s) required for the propagation of feature annotation.</text>
</comment>
<sequence length="482" mass="53365">MIAGPLGPRRWLIFDIGDDEDFLTGDRPIAELSAGAQPWESPAGGWRTRDCLGGLRETDAELRAVRSRRQWDDCSTLTWRLTGLGEHHPRLALLAGQFQVTNEYSSGAPVYRAADTSAVLQRVVSGSRSSWVLHSPRDNETQMAALGEYTDRINLIRTERFVASGLPGQDFLDQPVFVCHPEEWERGDADFTLPDLDGYKMTLTASDPDGPSSRLAVTQILVFNETCDQLQGRTSACDEDTCFNGGTCASVTLKHHLCLCPPGFLGPRCEDRVDCGEPDAIAFGQATRISGNAYLDRAYYACSPGYAPSETVLGVSWSVCHHNGSWVNTPRCEPLAGQAYIECDFATECADFNTRLDNEYNTDTDQEWERSERLRTSDIRPQGVFLTTYRARGQRTLTSRLRTPCLDLQASGCLQLDAYLSNATLTVMDWRTNRVLFRTEEGGRRLLVPLHPQAGPLLVVVQLEPGESEACAGLDPRVPVHL</sequence>
<gene>
    <name evidence="6" type="primary">Sned1_2</name>
    <name evidence="6" type="ORF">FJT64_001568</name>
</gene>
<dbReference type="Gene3D" id="2.10.25.10">
    <property type="entry name" value="Laminin"/>
    <property type="match status" value="1"/>
</dbReference>
<accession>A0A6A4X424</accession>
<dbReference type="Gene3D" id="2.10.70.10">
    <property type="entry name" value="Complement Module, domain 1"/>
    <property type="match status" value="1"/>
</dbReference>
<dbReference type="PROSITE" id="PS01186">
    <property type="entry name" value="EGF_2"/>
    <property type="match status" value="1"/>
</dbReference>
<feature type="domain" description="EGF-like" evidence="4">
    <location>
        <begin position="233"/>
        <end position="270"/>
    </location>
</feature>
<evidence type="ECO:0000259" key="4">
    <source>
        <dbReference type="PROSITE" id="PS50026"/>
    </source>
</evidence>
<dbReference type="PROSITE" id="PS50923">
    <property type="entry name" value="SUSHI"/>
    <property type="match status" value="1"/>
</dbReference>
<feature type="disulfide bond" evidence="2">
    <location>
        <begin position="260"/>
        <end position="269"/>
    </location>
</feature>
<dbReference type="InterPro" id="IPR000742">
    <property type="entry name" value="EGF"/>
</dbReference>
<name>A0A6A4X424_AMPAM</name>
<keyword evidence="3" id="KW-0768">Sushi</keyword>
<dbReference type="PROSITE" id="PS00022">
    <property type="entry name" value="EGF_1"/>
    <property type="match status" value="1"/>
</dbReference>
<dbReference type="AlphaFoldDB" id="A0A6A4X424"/>
<dbReference type="SMART" id="SM00181">
    <property type="entry name" value="EGF"/>
    <property type="match status" value="1"/>
</dbReference>
<dbReference type="InterPro" id="IPR035976">
    <property type="entry name" value="Sushi/SCR/CCP_sf"/>
</dbReference>
<comment type="caution">
    <text evidence="6">The sequence shown here is derived from an EMBL/GenBank/DDBJ whole genome shotgun (WGS) entry which is preliminary data.</text>
</comment>
<dbReference type="SUPFAM" id="SSF57535">
    <property type="entry name" value="Complement control module/SCR domain"/>
    <property type="match status" value="1"/>
</dbReference>
<dbReference type="InterPro" id="IPR000436">
    <property type="entry name" value="Sushi_SCR_CCP_dom"/>
</dbReference>
<dbReference type="OrthoDB" id="283575at2759"/>
<dbReference type="CDD" id="cd00054">
    <property type="entry name" value="EGF_CA"/>
    <property type="match status" value="1"/>
</dbReference>
<dbReference type="EMBL" id="VIIS01000059">
    <property type="protein sequence ID" value="KAF0313975.1"/>
    <property type="molecule type" value="Genomic_DNA"/>
</dbReference>
<dbReference type="SUPFAM" id="SSF57196">
    <property type="entry name" value="EGF/Laminin"/>
    <property type="match status" value="1"/>
</dbReference>
<keyword evidence="1 2" id="KW-1015">Disulfide bond</keyword>
<evidence type="ECO:0000313" key="7">
    <source>
        <dbReference type="Proteomes" id="UP000440578"/>
    </source>
</evidence>
<dbReference type="SMART" id="SM00032">
    <property type="entry name" value="CCP"/>
    <property type="match status" value="1"/>
</dbReference>
<dbReference type="Pfam" id="PF00008">
    <property type="entry name" value="EGF"/>
    <property type="match status" value="1"/>
</dbReference>
<organism evidence="6 7">
    <name type="scientific">Amphibalanus amphitrite</name>
    <name type="common">Striped barnacle</name>
    <name type="synonym">Balanus amphitrite</name>
    <dbReference type="NCBI Taxonomy" id="1232801"/>
    <lineage>
        <taxon>Eukaryota</taxon>
        <taxon>Metazoa</taxon>
        <taxon>Ecdysozoa</taxon>
        <taxon>Arthropoda</taxon>
        <taxon>Crustacea</taxon>
        <taxon>Multicrustacea</taxon>
        <taxon>Cirripedia</taxon>
        <taxon>Thoracica</taxon>
        <taxon>Thoracicalcarea</taxon>
        <taxon>Balanomorpha</taxon>
        <taxon>Balanoidea</taxon>
        <taxon>Balanidae</taxon>
        <taxon>Amphibalaninae</taxon>
        <taxon>Amphibalanus</taxon>
    </lineage>
</organism>
<reference evidence="6 7" key="1">
    <citation type="submission" date="2019-07" db="EMBL/GenBank/DDBJ databases">
        <title>Draft genome assembly of a fouling barnacle, Amphibalanus amphitrite (Darwin, 1854): The first reference genome for Thecostraca.</title>
        <authorList>
            <person name="Kim W."/>
        </authorList>
    </citation>
    <scope>NUCLEOTIDE SEQUENCE [LARGE SCALE GENOMIC DNA]</scope>
    <source>
        <strain evidence="6">SNU_AA5</strain>
        <tissue evidence="6">Soma without cirri and trophi</tissue>
    </source>
</reference>
<proteinExistence type="predicted"/>
<keyword evidence="2" id="KW-0245">EGF-like domain</keyword>
<keyword evidence="7" id="KW-1185">Reference proteome</keyword>
<feature type="domain" description="Sushi" evidence="5">
    <location>
        <begin position="273"/>
        <end position="334"/>
    </location>
</feature>
<evidence type="ECO:0000256" key="1">
    <source>
        <dbReference type="ARBA" id="ARBA00023157"/>
    </source>
</evidence>
<dbReference type="Proteomes" id="UP000440578">
    <property type="component" value="Unassembled WGS sequence"/>
</dbReference>
<evidence type="ECO:0000256" key="2">
    <source>
        <dbReference type="PROSITE-ProRule" id="PRU00076"/>
    </source>
</evidence>
<dbReference type="Pfam" id="PF00084">
    <property type="entry name" value="Sushi"/>
    <property type="match status" value="1"/>
</dbReference>
<protein>
    <submittedName>
        <fullName evidence="6">Sushi, nidogen and EGF-like domain-containing protein 1</fullName>
    </submittedName>
</protein>
<evidence type="ECO:0000313" key="6">
    <source>
        <dbReference type="EMBL" id="KAF0313975.1"/>
    </source>
</evidence>
<dbReference type="CDD" id="cd00033">
    <property type="entry name" value="CCP"/>
    <property type="match status" value="1"/>
</dbReference>
<dbReference type="PROSITE" id="PS50026">
    <property type="entry name" value="EGF_3"/>
    <property type="match status" value="1"/>
</dbReference>
<evidence type="ECO:0000259" key="5">
    <source>
        <dbReference type="PROSITE" id="PS50923"/>
    </source>
</evidence>
<evidence type="ECO:0000256" key="3">
    <source>
        <dbReference type="PROSITE-ProRule" id="PRU00302"/>
    </source>
</evidence>